<evidence type="ECO:0000256" key="2">
    <source>
        <dbReference type="ARBA" id="ARBA00022448"/>
    </source>
</evidence>
<name>D8M5B5_BLAHO</name>
<evidence type="ECO:0000256" key="5">
    <source>
        <dbReference type="ARBA" id="ARBA00023136"/>
    </source>
</evidence>
<feature type="transmembrane region" description="Helical" evidence="6">
    <location>
        <begin position="245"/>
        <end position="270"/>
    </location>
</feature>
<evidence type="ECO:0000256" key="1">
    <source>
        <dbReference type="ARBA" id="ARBA00004141"/>
    </source>
</evidence>
<feature type="transmembrane region" description="Helical" evidence="6">
    <location>
        <begin position="26"/>
        <end position="47"/>
    </location>
</feature>
<gene>
    <name evidence="7" type="ORF">GSBLH_T00006598001</name>
</gene>
<dbReference type="InterPro" id="IPR036259">
    <property type="entry name" value="MFS_trans_sf"/>
</dbReference>
<keyword evidence="5 6" id="KW-0472">Membrane</keyword>
<keyword evidence="3 6" id="KW-0812">Transmembrane</keyword>
<reference evidence="7" key="1">
    <citation type="submission" date="2010-02" db="EMBL/GenBank/DDBJ databases">
        <title>Sequencing and annotation of the Blastocystis hominis genome.</title>
        <authorList>
            <person name="Wincker P."/>
        </authorList>
    </citation>
    <scope>NUCLEOTIDE SEQUENCE</scope>
    <source>
        <strain evidence="7">Singapore isolate B</strain>
    </source>
</reference>
<dbReference type="Gene3D" id="1.20.1250.20">
    <property type="entry name" value="MFS general substrate transporter like domains"/>
    <property type="match status" value="1"/>
</dbReference>
<evidence type="ECO:0000313" key="7">
    <source>
        <dbReference type="EMBL" id="CBK23254.2"/>
    </source>
</evidence>
<dbReference type="Pfam" id="PF07690">
    <property type="entry name" value="MFS_1"/>
    <property type="match status" value="1"/>
</dbReference>
<feature type="transmembrane region" description="Helical" evidence="6">
    <location>
        <begin position="205"/>
        <end position="225"/>
    </location>
</feature>
<dbReference type="Proteomes" id="UP000008312">
    <property type="component" value="Unassembled WGS sequence"/>
</dbReference>
<accession>D8M5B5</accession>
<keyword evidence="2" id="KW-0813">Transport</keyword>
<evidence type="ECO:0000256" key="6">
    <source>
        <dbReference type="SAM" id="Phobius"/>
    </source>
</evidence>
<protein>
    <recommendedName>
        <fullName evidence="9">Major facilitator superfamily (MFS) profile domain-containing protein</fullName>
    </recommendedName>
</protein>
<keyword evidence="8" id="KW-1185">Reference proteome</keyword>
<evidence type="ECO:0000256" key="4">
    <source>
        <dbReference type="ARBA" id="ARBA00022989"/>
    </source>
</evidence>
<feature type="transmembrane region" description="Helical" evidence="6">
    <location>
        <begin position="181"/>
        <end position="199"/>
    </location>
</feature>
<evidence type="ECO:0008006" key="9">
    <source>
        <dbReference type="Google" id="ProtNLM"/>
    </source>
</evidence>
<dbReference type="GeneID" id="24922722"/>
<sequence>MCGYLSDPTRIPFLVDRFPIFEKQPFLFPFLISAVLLVISIILYLILSVETLTEEERAHTQKLRDGLKKGFSAILRKSRSELDSKEQLLITFNEQSSPRHLFKQKDFLLTMTLSAIVSFIQMGADTILLVALASPVRIGGLNLSNDIVSLVMGIASPFQLFLMLLSPVLSQLFPYKTQFGWEIFLFSLLIFIAPFILKLGNADPMLVTGILMAYLALLTVIRALCMNTSTVLFANLSYKEIRGTVMGLGQMASGVCRFLGPLIVPVVYSWSCRPHKWIDSGFCFYILGICGMLCSALAIWISEETNTTKGSLKK</sequence>
<proteinExistence type="predicted"/>
<dbReference type="PANTHER" id="PTHR23504:SF15">
    <property type="entry name" value="MAJOR FACILITATOR SUPERFAMILY (MFS) PROFILE DOMAIN-CONTAINING PROTEIN"/>
    <property type="match status" value="1"/>
</dbReference>
<dbReference type="InParanoid" id="D8M5B5"/>
<dbReference type="SUPFAM" id="SSF103473">
    <property type="entry name" value="MFS general substrate transporter"/>
    <property type="match status" value="1"/>
</dbReference>
<comment type="subcellular location">
    <subcellularLocation>
        <location evidence="1">Membrane</location>
        <topology evidence="1">Multi-pass membrane protein</topology>
    </subcellularLocation>
</comment>
<dbReference type="PANTHER" id="PTHR23504">
    <property type="entry name" value="MAJOR FACILITATOR SUPERFAMILY DOMAIN-CONTAINING PROTEIN 10"/>
    <property type="match status" value="1"/>
</dbReference>
<feature type="transmembrane region" description="Helical" evidence="6">
    <location>
        <begin position="107"/>
        <end position="135"/>
    </location>
</feature>
<feature type="transmembrane region" description="Helical" evidence="6">
    <location>
        <begin position="147"/>
        <end position="169"/>
    </location>
</feature>
<evidence type="ECO:0000313" key="8">
    <source>
        <dbReference type="Proteomes" id="UP000008312"/>
    </source>
</evidence>
<dbReference type="GO" id="GO:0022857">
    <property type="term" value="F:transmembrane transporter activity"/>
    <property type="evidence" value="ECO:0007669"/>
    <property type="project" value="InterPro"/>
</dbReference>
<dbReference type="RefSeq" id="XP_012897302.1">
    <property type="nucleotide sequence ID" value="XM_013041848.1"/>
</dbReference>
<dbReference type="AlphaFoldDB" id="D8M5B5"/>
<dbReference type="GO" id="GO:0016020">
    <property type="term" value="C:membrane"/>
    <property type="evidence" value="ECO:0007669"/>
    <property type="project" value="UniProtKB-SubCell"/>
</dbReference>
<dbReference type="InterPro" id="IPR011701">
    <property type="entry name" value="MFS"/>
</dbReference>
<feature type="transmembrane region" description="Helical" evidence="6">
    <location>
        <begin position="282"/>
        <end position="301"/>
    </location>
</feature>
<evidence type="ECO:0000256" key="3">
    <source>
        <dbReference type="ARBA" id="ARBA00022692"/>
    </source>
</evidence>
<dbReference type="EMBL" id="FN668657">
    <property type="protein sequence ID" value="CBK23254.2"/>
    <property type="molecule type" value="Genomic_DNA"/>
</dbReference>
<organism evidence="7">
    <name type="scientific">Blastocystis hominis</name>
    <dbReference type="NCBI Taxonomy" id="12968"/>
    <lineage>
        <taxon>Eukaryota</taxon>
        <taxon>Sar</taxon>
        <taxon>Stramenopiles</taxon>
        <taxon>Bigyra</taxon>
        <taxon>Opalozoa</taxon>
        <taxon>Opalinata</taxon>
        <taxon>Blastocystidae</taxon>
        <taxon>Blastocystis</taxon>
    </lineage>
</organism>
<keyword evidence="4 6" id="KW-1133">Transmembrane helix</keyword>